<keyword evidence="2" id="KW-1185">Reference proteome</keyword>
<organism evidence="1 2">
    <name type="scientific">Polarella glacialis</name>
    <name type="common">Dinoflagellate</name>
    <dbReference type="NCBI Taxonomy" id="89957"/>
    <lineage>
        <taxon>Eukaryota</taxon>
        <taxon>Sar</taxon>
        <taxon>Alveolata</taxon>
        <taxon>Dinophyceae</taxon>
        <taxon>Suessiales</taxon>
        <taxon>Suessiaceae</taxon>
        <taxon>Polarella</taxon>
    </lineage>
</organism>
<dbReference type="AlphaFoldDB" id="A0A813EDC2"/>
<proteinExistence type="predicted"/>
<dbReference type="OrthoDB" id="427311at2759"/>
<protein>
    <submittedName>
        <fullName evidence="1">Uncharacterized protein</fullName>
    </submittedName>
</protein>
<accession>A0A813EDC2</accession>
<reference evidence="1" key="1">
    <citation type="submission" date="2021-02" db="EMBL/GenBank/DDBJ databases">
        <authorList>
            <person name="Dougan E. K."/>
            <person name="Rhodes N."/>
            <person name="Thang M."/>
            <person name="Chan C."/>
        </authorList>
    </citation>
    <scope>NUCLEOTIDE SEQUENCE</scope>
</reference>
<dbReference type="EMBL" id="CAJNNV010010841">
    <property type="protein sequence ID" value="CAE8599131.1"/>
    <property type="molecule type" value="Genomic_DNA"/>
</dbReference>
<name>A0A813EDC2_POLGL</name>
<evidence type="ECO:0000313" key="2">
    <source>
        <dbReference type="Proteomes" id="UP000654075"/>
    </source>
</evidence>
<comment type="caution">
    <text evidence="1">The sequence shown here is derived from an EMBL/GenBank/DDBJ whole genome shotgun (WGS) entry which is preliminary data.</text>
</comment>
<sequence length="134" mass="13454">TSSNSPGSSLSQATHKLQEKAISSMVHLGLRGPAAKVAGAAAAMTVEGYALYQDIRHHGEKLETNSINADQFTERVCESGVTSSGRVFGSMAGAAIGQAAIPIPILGAVVGGVLGGTCGGLQANSLFVKVGDIC</sequence>
<evidence type="ECO:0000313" key="1">
    <source>
        <dbReference type="EMBL" id="CAE8599131.1"/>
    </source>
</evidence>
<dbReference type="Proteomes" id="UP000654075">
    <property type="component" value="Unassembled WGS sequence"/>
</dbReference>
<feature type="non-terminal residue" evidence="1">
    <location>
        <position position="134"/>
    </location>
</feature>
<gene>
    <name evidence="1" type="ORF">PGLA1383_LOCUS17502</name>
</gene>